<sequence>MAGHAVKPIWSGLRPPSALDDGTPRTRAGCNAPGTLATHCRRVVEETVSTRRERPKPRATVRRAGGNPVAGRPPYAETAAVLSDAGAAELYDLLNPWDAGLYPADAFYDGLVMTAGAVLDVGCGTGGMLHHARERGHPGRLVGMDPDRAALARARRRTDIEWVEGVAAEAAWDREFDLVTMVSHAFQCLVGDDELRASLTAIRAALRDGGLFAFETRHPQVRVWEDWNPANASEVVDASGRTLRIAHRVESVRGDVVTFTETTSGPDGAVLRVDRSTLRFLDVPALGTFLAEAGLAVEAQYGDWRRGPVTGDSREIVTLARRA</sequence>
<dbReference type="AlphaFoldDB" id="A0AA37BMF3"/>
<dbReference type="Proteomes" id="UP000627984">
    <property type="component" value="Unassembled WGS sequence"/>
</dbReference>
<dbReference type="InterPro" id="IPR041698">
    <property type="entry name" value="Methyltransf_25"/>
</dbReference>
<name>A0AA37BMF3_9ACTN</name>
<evidence type="ECO:0000313" key="5">
    <source>
        <dbReference type="Proteomes" id="UP000627984"/>
    </source>
</evidence>
<evidence type="ECO:0000256" key="2">
    <source>
        <dbReference type="SAM" id="MobiDB-lite"/>
    </source>
</evidence>
<dbReference type="InterPro" id="IPR029063">
    <property type="entry name" value="SAM-dependent_MTases_sf"/>
</dbReference>
<dbReference type="PANTHER" id="PTHR43861">
    <property type="entry name" value="TRANS-ACONITATE 2-METHYLTRANSFERASE-RELATED"/>
    <property type="match status" value="1"/>
</dbReference>
<dbReference type="Pfam" id="PF13649">
    <property type="entry name" value="Methyltransf_25"/>
    <property type="match status" value="1"/>
</dbReference>
<feature type="region of interest" description="Disordered" evidence="2">
    <location>
        <begin position="45"/>
        <end position="72"/>
    </location>
</feature>
<proteinExistence type="predicted"/>
<dbReference type="SUPFAM" id="SSF53335">
    <property type="entry name" value="S-adenosyl-L-methionine-dependent methyltransferases"/>
    <property type="match status" value="1"/>
</dbReference>
<dbReference type="GO" id="GO:0016740">
    <property type="term" value="F:transferase activity"/>
    <property type="evidence" value="ECO:0007669"/>
    <property type="project" value="UniProtKB-KW"/>
</dbReference>
<gene>
    <name evidence="4" type="ORF">GCM10010126_60690</name>
</gene>
<dbReference type="Gene3D" id="3.40.50.150">
    <property type="entry name" value="Vaccinia Virus protein VP39"/>
    <property type="match status" value="1"/>
</dbReference>
<keyword evidence="1" id="KW-0808">Transferase</keyword>
<comment type="caution">
    <text evidence="4">The sequence shown here is derived from an EMBL/GenBank/DDBJ whole genome shotgun (WGS) entry which is preliminary data.</text>
</comment>
<evidence type="ECO:0000256" key="1">
    <source>
        <dbReference type="ARBA" id="ARBA00022679"/>
    </source>
</evidence>
<protein>
    <recommendedName>
        <fullName evidence="3">Methyltransferase domain-containing protein</fullName>
    </recommendedName>
</protein>
<organism evidence="4 5">
    <name type="scientific">Planomonospora parontospora</name>
    <dbReference type="NCBI Taxonomy" id="58119"/>
    <lineage>
        <taxon>Bacteria</taxon>
        <taxon>Bacillati</taxon>
        <taxon>Actinomycetota</taxon>
        <taxon>Actinomycetes</taxon>
        <taxon>Streptosporangiales</taxon>
        <taxon>Streptosporangiaceae</taxon>
        <taxon>Planomonospora</taxon>
    </lineage>
</organism>
<feature type="region of interest" description="Disordered" evidence="2">
    <location>
        <begin position="1"/>
        <end position="26"/>
    </location>
</feature>
<evidence type="ECO:0000259" key="3">
    <source>
        <dbReference type="Pfam" id="PF13649"/>
    </source>
</evidence>
<dbReference type="PANTHER" id="PTHR43861:SF3">
    <property type="entry name" value="PUTATIVE (AFU_ORTHOLOGUE AFUA_2G14390)-RELATED"/>
    <property type="match status" value="1"/>
</dbReference>
<dbReference type="EMBL" id="BMQD01000027">
    <property type="protein sequence ID" value="GGK93254.1"/>
    <property type="molecule type" value="Genomic_DNA"/>
</dbReference>
<dbReference type="Gene3D" id="2.20.130.10">
    <property type="entry name" value="CAC2371-like domains"/>
    <property type="match status" value="1"/>
</dbReference>
<evidence type="ECO:0000313" key="4">
    <source>
        <dbReference type="EMBL" id="GGK93254.1"/>
    </source>
</evidence>
<reference evidence="4" key="1">
    <citation type="journal article" date="2014" name="Int. J. Syst. Evol. Microbiol.">
        <title>Complete genome sequence of Corynebacterium casei LMG S-19264T (=DSM 44701T), isolated from a smear-ripened cheese.</title>
        <authorList>
            <consortium name="US DOE Joint Genome Institute (JGI-PGF)"/>
            <person name="Walter F."/>
            <person name="Albersmeier A."/>
            <person name="Kalinowski J."/>
            <person name="Ruckert C."/>
        </authorList>
    </citation>
    <scope>NUCLEOTIDE SEQUENCE</scope>
    <source>
        <strain evidence="4">JCM 3093</strain>
    </source>
</reference>
<feature type="domain" description="Methyltransferase" evidence="3">
    <location>
        <begin position="118"/>
        <end position="210"/>
    </location>
</feature>
<accession>A0AA37BMF3</accession>
<reference evidence="4" key="2">
    <citation type="submission" date="2022-09" db="EMBL/GenBank/DDBJ databases">
        <authorList>
            <person name="Sun Q."/>
            <person name="Ohkuma M."/>
        </authorList>
    </citation>
    <scope>NUCLEOTIDE SEQUENCE</scope>
    <source>
        <strain evidence="4">JCM 3093</strain>
    </source>
</reference>
<dbReference type="CDD" id="cd02440">
    <property type="entry name" value="AdoMet_MTases"/>
    <property type="match status" value="1"/>
</dbReference>